<proteinExistence type="predicted"/>
<sequence>MSTVITTGEVRLSYVNVFEPSADPSGNLKYSAMLLIPKSDTKTIAAIEAAIKEATVLGKDKKFQGKIPAKLTSPLQDGDGVRPTDGEPYGEECHGHYLINAKANPSYPPKVVDRHRQEILDQSEVYSGCYARANISFYAYNTNGNKGIACGLNAIQKIRDGEPLGGTRVSVEDAFGDDFVEDDNLDDMFG</sequence>
<dbReference type="EMBL" id="ACKX01000083">
    <property type="protein sequence ID" value="EEJ51872.1"/>
    <property type="molecule type" value="Genomic_DNA"/>
</dbReference>
<dbReference type="InterPro" id="IPR022595">
    <property type="entry name" value="Enc34_ssDNA-bd"/>
</dbReference>
<reference evidence="1 2" key="1">
    <citation type="submission" date="2009-04" db="EMBL/GenBank/DDBJ databases">
        <authorList>
            <person name="Qin X."/>
            <person name="Bachman B."/>
            <person name="Battles P."/>
            <person name="Bell A."/>
            <person name="Bess C."/>
            <person name="Bickham C."/>
            <person name="Chaboub L."/>
            <person name="Chen D."/>
            <person name="Coyle M."/>
            <person name="Deiros D.R."/>
            <person name="Dinh H."/>
            <person name="Forbes L."/>
            <person name="Fowler G."/>
            <person name="Francisco L."/>
            <person name="Fu Q."/>
            <person name="Gubbala S."/>
            <person name="Hale W."/>
            <person name="Han Y."/>
            <person name="Hemphill L."/>
            <person name="Highlander S.K."/>
            <person name="Hirani K."/>
            <person name="Hogues M."/>
            <person name="Jackson L."/>
            <person name="Jakkamsetti A."/>
            <person name="Javaid M."/>
            <person name="Jiang H."/>
            <person name="Korchina V."/>
            <person name="Kovar C."/>
            <person name="Lara F."/>
            <person name="Lee S."/>
            <person name="Mata R."/>
            <person name="Mathew T."/>
            <person name="Moen C."/>
            <person name="Morales K."/>
            <person name="Munidasa M."/>
            <person name="Nazareth L."/>
            <person name="Ngo R."/>
            <person name="Nguyen L."/>
            <person name="Okwuonu G."/>
            <person name="Ongeri F."/>
            <person name="Patil S."/>
            <person name="Petrosino J."/>
            <person name="Pham C."/>
            <person name="Pham P."/>
            <person name="Pu L.-L."/>
            <person name="Puazo M."/>
            <person name="Raj R."/>
            <person name="Reid J."/>
            <person name="Rouhana J."/>
            <person name="Saada N."/>
            <person name="Shang Y."/>
            <person name="Simmons D."/>
            <person name="Thornton R."/>
            <person name="Warren J."/>
            <person name="Weissenberger G."/>
            <person name="Zhang J."/>
            <person name="Zhang L."/>
            <person name="Zhou C."/>
            <person name="Zhu D."/>
            <person name="Muzny D."/>
            <person name="Worley K."/>
            <person name="Gibbs R."/>
        </authorList>
    </citation>
    <scope>NUCLEOTIDE SEQUENCE [LARGE SCALE GENOMIC DNA]</scope>
    <source>
        <strain evidence="1 2">F0268</strain>
    </source>
</reference>
<dbReference type="Gene3D" id="2.40.50.140">
    <property type="entry name" value="Nucleic acid-binding proteins"/>
    <property type="match status" value="1"/>
</dbReference>
<name>C2KWI3_9FIRM</name>
<protein>
    <recommendedName>
        <fullName evidence="3">Phage-associated protein</fullName>
    </recommendedName>
</protein>
<accession>C2KWI3</accession>
<dbReference type="InterPro" id="IPR012340">
    <property type="entry name" value="NA-bd_OB-fold"/>
</dbReference>
<evidence type="ECO:0000313" key="2">
    <source>
        <dbReference type="Proteomes" id="UP000004121"/>
    </source>
</evidence>
<dbReference type="RefSeq" id="WP_007156315.1">
    <property type="nucleotide sequence ID" value="NZ_GG668533.1"/>
</dbReference>
<dbReference type="Proteomes" id="UP000004121">
    <property type="component" value="Unassembled WGS sequence"/>
</dbReference>
<dbReference type="eggNOG" id="ENOG502Z8YX">
    <property type="taxonomic scope" value="Bacteria"/>
</dbReference>
<keyword evidence="2" id="KW-1185">Reference proteome</keyword>
<comment type="caution">
    <text evidence="1">The sequence shown here is derived from an EMBL/GenBank/DDBJ whole genome shotgun (WGS) entry which is preliminary data.</text>
</comment>
<dbReference type="SUPFAM" id="SSF50249">
    <property type="entry name" value="Nucleic acid-binding proteins"/>
    <property type="match status" value="1"/>
</dbReference>
<dbReference type="InParanoid" id="C2KWI3"/>
<dbReference type="STRING" id="585501.HMPREF6123_0852"/>
<dbReference type="HOGENOM" id="CLU_087553_0_0_9"/>
<dbReference type="AlphaFoldDB" id="C2KWI3"/>
<organism evidence="1 2">
    <name type="scientific">Oribacterium sinus F0268</name>
    <dbReference type="NCBI Taxonomy" id="585501"/>
    <lineage>
        <taxon>Bacteria</taxon>
        <taxon>Bacillati</taxon>
        <taxon>Bacillota</taxon>
        <taxon>Clostridia</taxon>
        <taxon>Lachnospirales</taxon>
        <taxon>Lachnospiraceae</taxon>
        <taxon>Oribacterium</taxon>
    </lineage>
</organism>
<dbReference type="OrthoDB" id="9786575at2"/>
<evidence type="ECO:0008006" key="3">
    <source>
        <dbReference type="Google" id="ProtNLM"/>
    </source>
</evidence>
<gene>
    <name evidence="1" type="ORF">HMPREF6123_0852</name>
</gene>
<dbReference type="Pfam" id="PF10991">
    <property type="entry name" value="Enc34_ssDNA-bd"/>
    <property type="match status" value="1"/>
</dbReference>
<evidence type="ECO:0000313" key="1">
    <source>
        <dbReference type="EMBL" id="EEJ51872.1"/>
    </source>
</evidence>